<dbReference type="KEGG" id="ngk:NGK_0497"/>
<dbReference type="AlphaFoldDB" id="B4RK37"/>
<keyword evidence="1" id="KW-0472">Membrane</keyword>
<name>B4RK37_NEIG2</name>
<reference evidence="2 3" key="1">
    <citation type="journal article" date="2008" name="J. Bacteriol.">
        <title>Complete genome sequence of Neisseria gonorrhoeae NCCP11945.</title>
        <authorList>
            <person name="Chung G.T."/>
            <person name="Yoo J.S."/>
            <person name="Oh H.B."/>
            <person name="Lee Y.S."/>
            <person name="Cha S.H."/>
            <person name="Kim S.J."/>
            <person name="Yoo C.K."/>
        </authorList>
    </citation>
    <scope>NUCLEOTIDE SEQUENCE [LARGE SCALE GENOMIC DNA]</scope>
    <source>
        <strain evidence="2 3">NCCP11945</strain>
    </source>
</reference>
<protein>
    <submittedName>
        <fullName evidence="2">Putative integral membrane protein</fullName>
    </submittedName>
</protein>
<feature type="transmembrane region" description="Helical" evidence="1">
    <location>
        <begin position="49"/>
        <end position="66"/>
    </location>
</feature>
<dbReference type="SUPFAM" id="SSF103481">
    <property type="entry name" value="Multidrug resistance efflux transporter EmrE"/>
    <property type="match status" value="1"/>
</dbReference>
<dbReference type="Proteomes" id="UP000002564">
    <property type="component" value="Chromosome"/>
</dbReference>
<dbReference type="HOGENOM" id="CLU_2753700_0_0_4"/>
<gene>
    <name evidence="2" type="ordered locus">NGK_0497</name>
</gene>
<sequence>MVMQCFAWAMVAYAIPLLSLSLTGLLLLSEPVAALFIDYFGLGKTIEGVQWAGVVLTLSAIYLGSLKQPSEL</sequence>
<organism evidence="2 3">
    <name type="scientific">Neisseria gonorrhoeae (strain NCCP11945)</name>
    <dbReference type="NCBI Taxonomy" id="521006"/>
    <lineage>
        <taxon>Bacteria</taxon>
        <taxon>Pseudomonadati</taxon>
        <taxon>Pseudomonadota</taxon>
        <taxon>Betaproteobacteria</taxon>
        <taxon>Neisseriales</taxon>
        <taxon>Neisseriaceae</taxon>
        <taxon>Neisseria</taxon>
    </lineage>
</organism>
<dbReference type="EMBL" id="CP001050">
    <property type="protein sequence ID" value="ACF29188.1"/>
    <property type="molecule type" value="Genomic_DNA"/>
</dbReference>
<accession>B4RK37</accession>
<dbReference type="InterPro" id="IPR037185">
    <property type="entry name" value="EmrE-like"/>
</dbReference>
<proteinExistence type="predicted"/>
<evidence type="ECO:0000256" key="1">
    <source>
        <dbReference type="SAM" id="Phobius"/>
    </source>
</evidence>
<evidence type="ECO:0000313" key="2">
    <source>
        <dbReference type="EMBL" id="ACF29188.1"/>
    </source>
</evidence>
<keyword evidence="1" id="KW-1133">Transmembrane helix</keyword>
<evidence type="ECO:0000313" key="3">
    <source>
        <dbReference type="Proteomes" id="UP000002564"/>
    </source>
</evidence>
<keyword evidence="1" id="KW-0812">Transmembrane</keyword>